<feature type="transmembrane region" description="Helical" evidence="1">
    <location>
        <begin position="127"/>
        <end position="148"/>
    </location>
</feature>
<gene>
    <name evidence="3" type="ORF">EW139_01110</name>
</gene>
<dbReference type="Gene3D" id="3.30.565.10">
    <property type="entry name" value="Histidine kinase-like ATPase, C-terminal domain"/>
    <property type="match status" value="1"/>
</dbReference>
<accession>A0ABX5SHG9</accession>
<dbReference type="Pfam" id="PF14501">
    <property type="entry name" value="HATPase_c_5"/>
    <property type="match status" value="1"/>
</dbReference>
<keyword evidence="1" id="KW-0812">Transmembrane</keyword>
<sequence length="437" mass="50601">MFQFLNFFNALTWPIFESIVMLIWFRTLMGHHHFSRRMFLSTMCLLYVINIVGNGFESPLLRASVASTLSILVLLLMGWQQNIVRSKRVILLYAIVSSLLSYWVINFEMTMITLVNVPFVVKTSLDFLANVIALVVAFTVSRVKYSWLTEKFLERHTTQLHLLIFGSLFLRVLNDFLAYLFAVQQFSGSLWWDFLLLMLILVIIFVPVISNQHELLQDRINAHDVEITATQNYAQQLEAKYSEYRFFRHDYQNILASLEYGIQSENMSDIKHTYYSVIQKSNTILPDAQLLNLKNIIDTTLRSAILVKNQLAIEKSLAFTVDCSQPFKVKSFENDLTFYRVIGILLDNAIEAAEKTAEKVVTVLMTDCEEIVIINSCTQAVDLTKITDLEYTTKENHSGFGLYFVKQYIKQHENIELTTMIEKNHFIQKLTLGAEIR</sequence>
<feature type="transmembrane region" description="Helical" evidence="1">
    <location>
        <begin position="189"/>
        <end position="209"/>
    </location>
</feature>
<dbReference type="EMBL" id="CP037939">
    <property type="protein sequence ID" value="QBR46797.1"/>
    <property type="molecule type" value="Genomic_DNA"/>
</dbReference>
<feature type="transmembrane region" description="Helical" evidence="1">
    <location>
        <begin position="37"/>
        <end position="53"/>
    </location>
</feature>
<keyword evidence="1" id="KW-0472">Membrane</keyword>
<organism evidence="3 4">
    <name type="scientific">Leuconostoc kimchii</name>
    <dbReference type="NCBI Taxonomy" id="136609"/>
    <lineage>
        <taxon>Bacteria</taxon>
        <taxon>Bacillati</taxon>
        <taxon>Bacillota</taxon>
        <taxon>Bacilli</taxon>
        <taxon>Lactobacillales</taxon>
        <taxon>Lactobacillaceae</taxon>
        <taxon>Leuconostoc</taxon>
    </lineage>
</organism>
<proteinExistence type="predicted"/>
<dbReference type="InterPro" id="IPR036890">
    <property type="entry name" value="HATPase_C_sf"/>
</dbReference>
<feature type="transmembrane region" description="Helical" evidence="1">
    <location>
        <begin position="59"/>
        <end position="77"/>
    </location>
</feature>
<feature type="transmembrane region" description="Helical" evidence="1">
    <location>
        <begin position="89"/>
        <end position="107"/>
    </location>
</feature>
<dbReference type="Proteomes" id="UP000295756">
    <property type="component" value="Chromosome"/>
</dbReference>
<evidence type="ECO:0000313" key="4">
    <source>
        <dbReference type="Proteomes" id="UP000295756"/>
    </source>
</evidence>
<dbReference type="SUPFAM" id="SSF55874">
    <property type="entry name" value="ATPase domain of HSP90 chaperone/DNA topoisomerase II/histidine kinase"/>
    <property type="match status" value="1"/>
</dbReference>
<feature type="transmembrane region" description="Helical" evidence="1">
    <location>
        <begin position="160"/>
        <end position="183"/>
    </location>
</feature>
<keyword evidence="4" id="KW-1185">Reference proteome</keyword>
<dbReference type="InterPro" id="IPR032834">
    <property type="entry name" value="NatK-like_C"/>
</dbReference>
<keyword evidence="1" id="KW-1133">Transmembrane helix</keyword>
<dbReference type="PANTHER" id="PTHR40448">
    <property type="entry name" value="TWO-COMPONENT SENSOR HISTIDINE KINASE"/>
    <property type="match status" value="1"/>
</dbReference>
<protein>
    <submittedName>
        <fullName evidence="3">GHKL domain-containing protein</fullName>
    </submittedName>
</protein>
<feature type="transmembrane region" description="Helical" evidence="1">
    <location>
        <begin position="6"/>
        <end position="25"/>
    </location>
</feature>
<evidence type="ECO:0000259" key="2">
    <source>
        <dbReference type="Pfam" id="PF14501"/>
    </source>
</evidence>
<reference evidence="3 4" key="1">
    <citation type="submission" date="2019-03" db="EMBL/GenBank/DDBJ databases">
        <title>Complete Genome Sequence of Leuconostoc kimchii strain NKJ218 Isolated from Homemade Kimchi.</title>
        <authorList>
            <person name="Jung J.Y."/>
            <person name="Jin H.M."/>
            <person name="Jung J.-W."/>
            <person name="Lee S.-Y."/>
            <person name="Ryu B.-G."/>
            <person name="Han S.-S."/>
            <person name="Kang H.K."/>
            <person name="Choi H.W."/>
            <person name="Chung E.J."/>
            <person name="Choi K.-M."/>
        </authorList>
    </citation>
    <scope>NUCLEOTIDE SEQUENCE [LARGE SCALE GENOMIC DNA]</scope>
    <source>
        <strain evidence="3 4">NKJ218</strain>
    </source>
</reference>
<evidence type="ECO:0000256" key="1">
    <source>
        <dbReference type="SAM" id="Phobius"/>
    </source>
</evidence>
<name>A0ABX5SHG9_9LACO</name>
<dbReference type="PANTHER" id="PTHR40448:SF1">
    <property type="entry name" value="TWO-COMPONENT SENSOR HISTIDINE KINASE"/>
    <property type="match status" value="1"/>
</dbReference>
<dbReference type="RefSeq" id="WP_013102878.1">
    <property type="nucleotide sequence ID" value="NZ_CP037939.1"/>
</dbReference>
<feature type="domain" description="Sensor histidine kinase NatK-like C-terminal" evidence="2">
    <location>
        <begin position="337"/>
        <end position="432"/>
    </location>
</feature>
<evidence type="ECO:0000313" key="3">
    <source>
        <dbReference type="EMBL" id="QBR46797.1"/>
    </source>
</evidence>